<sequence length="65" mass="7884">MYVARDKDGDLYLFLTRPVKDDGLNTWLSEDYFRNWIKLDPSRFPEVKWEDEESTEVELVKKEKV</sequence>
<gene>
    <name evidence="1" type="ORF">PO240_17550</name>
</gene>
<dbReference type="RefSeq" id="WP_008647719.1">
    <property type="nucleotide sequence ID" value="NZ_JADMVQ010000012.1"/>
</dbReference>
<name>A0AAP3SS46_BACOV</name>
<dbReference type="Proteomes" id="UP001214017">
    <property type="component" value="Unassembled WGS sequence"/>
</dbReference>
<comment type="caution">
    <text evidence="1">The sequence shown here is derived from an EMBL/GenBank/DDBJ whole genome shotgun (WGS) entry which is preliminary data.</text>
</comment>
<protein>
    <submittedName>
        <fullName evidence="1">Uncharacterized protein</fullName>
    </submittedName>
</protein>
<organism evidence="1 2">
    <name type="scientific">Bacteroides ovatus</name>
    <dbReference type="NCBI Taxonomy" id="28116"/>
    <lineage>
        <taxon>Bacteria</taxon>
        <taxon>Pseudomonadati</taxon>
        <taxon>Bacteroidota</taxon>
        <taxon>Bacteroidia</taxon>
        <taxon>Bacteroidales</taxon>
        <taxon>Bacteroidaceae</taxon>
        <taxon>Bacteroides</taxon>
    </lineage>
</organism>
<proteinExistence type="predicted"/>
<dbReference type="EMBL" id="JAQNWR010000013">
    <property type="protein sequence ID" value="MDC2409675.1"/>
    <property type="molecule type" value="Genomic_DNA"/>
</dbReference>
<dbReference type="AlphaFoldDB" id="A0AAP3SS46"/>
<accession>A0AAP3SS46</accession>
<evidence type="ECO:0000313" key="2">
    <source>
        <dbReference type="Proteomes" id="UP001214017"/>
    </source>
</evidence>
<reference evidence="1" key="1">
    <citation type="submission" date="2022-10" db="EMBL/GenBank/DDBJ databases">
        <title>Human gut microbiome strain richness.</title>
        <authorList>
            <person name="Chen-Liaw A."/>
        </authorList>
    </citation>
    <scope>NUCLEOTIDE SEQUENCE</scope>
    <source>
        <strain evidence="1">F7_m1001271B151109d0_201107</strain>
    </source>
</reference>
<evidence type="ECO:0000313" key="1">
    <source>
        <dbReference type="EMBL" id="MDC2409675.1"/>
    </source>
</evidence>